<gene>
    <name evidence="1" type="primary">Acey_s0777.g2279</name>
    <name evidence="1" type="ORF">Y032_0777g2279</name>
</gene>
<reference evidence="2" key="1">
    <citation type="journal article" date="2015" name="Nat. Genet.">
        <title>The genome and transcriptome of the zoonotic hookworm Ancylostoma ceylanicum identify infection-specific gene families.</title>
        <authorList>
            <person name="Schwarz E.M."/>
            <person name="Hu Y."/>
            <person name="Antoshechkin I."/>
            <person name="Miller M.M."/>
            <person name="Sternberg P.W."/>
            <person name="Aroian R.V."/>
        </authorList>
    </citation>
    <scope>NUCLEOTIDE SEQUENCE</scope>
    <source>
        <strain evidence="2">HY135</strain>
    </source>
</reference>
<evidence type="ECO:0000313" key="2">
    <source>
        <dbReference type="Proteomes" id="UP000024635"/>
    </source>
</evidence>
<dbReference type="Proteomes" id="UP000024635">
    <property type="component" value="Unassembled WGS sequence"/>
</dbReference>
<sequence length="164" mass="18691">MSDVLSVHLWIYTRKNFQPCFFFKLPVSVQFSSQASRYICSGHVSNAVHPARDSYTHNQTNPVLQSNIDSLRLLTLRCLYDNLNHPNQSYFAWLAFHGSQPDHPKMRPIVSCVGGPSDRISWFLNKIVSQLLNKVPAHIYYPTRAISSTACEAQSLNRTTLTNH</sequence>
<accession>A0A016WEB1</accession>
<protein>
    <submittedName>
        <fullName evidence="1">Uncharacterized protein</fullName>
    </submittedName>
</protein>
<evidence type="ECO:0000313" key="1">
    <source>
        <dbReference type="EMBL" id="EYC37597.1"/>
    </source>
</evidence>
<proteinExistence type="predicted"/>
<dbReference type="OrthoDB" id="5831138at2759"/>
<comment type="caution">
    <text evidence="1">The sequence shown here is derived from an EMBL/GenBank/DDBJ whole genome shotgun (WGS) entry which is preliminary data.</text>
</comment>
<keyword evidence="2" id="KW-1185">Reference proteome</keyword>
<name>A0A016WEB1_9BILA</name>
<dbReference type="AlphaFoldDB" id="A0A016WEB1"/>
<organism evidence="1 2">
    <name type="scientific">Ancylostoma ceylanicum</name>
    <dbReference type="NCBI Taxonomy" id="53326"/>
    <lineage>
        <taxon>Eukaryota</taxon>
        <taxon>Metazoa</taxon>
        <taxon>Ecdysozoa</taxon>
        <taxon>Nematoda</taxon>
        <taxon>Chromadorea</taxon>
        <taxon>Rhabditida</taxon>
        <taxon>Rhabditina</taxon>
        <taxon>Rhabditomorpha</taxon>
        <taxon>Strongyloidea</taxon>
        <taxon>Ancylostomatidae</taxon>
        <taxon>Ancylostomatinae</taxon>
        <taxon>Ancylostoma</taxon>
    </lineage>
</organism>
<dbReference type="EMBL" id="JARK01000377">
    <property type="protein sequence ID" value="EYC37597.1"/>
    <property type="molecule type" value="Genomic_DNA"/>
</dbReference>